<dbReference type="InterPro" id="IPR003661">
    <property type="entry name" value="HisK_dim/P_dom"/>
</dbReference>
<comment type="catalytic activity">
    <reaction evidence="1">
        <text>ATP + protein L-histidine = ADP + protein N-phospho-L-histidine.</text>
        <dbReference type="EC" id="2.7.13.3"/>
    </reaction>
</comment>
<evidence type="ECO:0000313" key="18">
    <source>
        <dbReference type="EMBL" id="MBC3917677.1"/>
    </source>
</evidence>
<dbReference type="SMART" id="SM00091">
    <property type="entry name" value="PAS"/>
    <property type="match status" value="2"/>
</dbReference>
<keyword evidence="10" id="KW-0902">Two-component regulatory system</keyword>
<feature type="transmembrane region" description="Helical" evidence="13">
    <location>
        <begin position="192"/>
        <end position="220"/>
    </location>
</feature>
<evidence type="ECO:0000256" key="12">
    <source>
        <dbReference type="PROSITE-ProRule" id="PRU00169"/>
    </source>
</evidence>
<dbReference type="CDD" id="cd16922">
    <property type="entry name" value="HATPase_EvgS-ArcB-TorS-like"/>
    <property type="match status" value="1"/>
</dbReference>
<evidence type="ECO:0000256" key="6">
    <source>
        <dbReference type="ARBA" id="ARBA00022692"/>
    </source>
</evidence>
<dbReference type="SMART" id="SM00387">
    <property type="entry name" value="HATPase_c"/>
    <property type="match status" value="1"/>
</dbReference>
<evidence type="ECO:0000256" key="1">
    <source>
        <dbReference type="ARBA" id="ARBA00000085"/>
    </source>
</evidence>
<evidence type="ECO:0000256" key="10">
    <source>
        <dbReference type="ARBA" id="ARBA00023012"/>
    </source>
</evidence>
<keyword evidence="11 13" id="KW-0472">Membrane</keyword>
<feature type="transmembrane region" description="Helical" evidence="13">
    <location>
        <begin position="232"/>
        <end position="250"/>
    </location>
</feature>
<dbReference type="Proteomes" id="UP000650424">
    <property type="component" value="Unassembled WGS sequence"/>
</dbReference>
<dbReference type="Pfam" id="PF02518">
    <property type="entry name" value="HATPase_c"/>
    <property type="match status" value="1"/>
</dbReference>
<dbReference type="PROSITE" id="PS50110">
    <property type="entry name" value="RESPONSE_REGULATORY"/>
    <property type="match status" value="2"/>
</dbReference>
<evidence type="ECO:0000259" key="15">
    <source>
        <dbReference type="PROSITE" id="PS50110"/>
    </source>
</evidence>
<dbReference type="CDD" id="cd00082">
    <property type="entry name" value="HisKA"/>
    <property type="match status" value="1"/>
</dbReference>
<dbReference type="Pfam" id="PF01627">
    <property type="entry name" value="Hpt"/>
    <property type="match status" value="1"/>
</dbReference>
<dbReference type="SMART" id="SM00086">
    <property type="entry name" value="PAC"/>
    <property type="match status" value="2"/>
</dbReference>
<feature type="domain" description="PAC" evidence="17">
    <location>
        <begin position="515"/>
        <end position="567"/>
    </location>
</feature>
<evidence type="ECO:0000259" key="16">
    <source>
        <dbReference type="PROSITE" id="PS50112"/>
    </source>
</evidence>
<dbReference type="CDD" id="cd00130">
    <property type="entry name" value="PAS"/>
    <property type="match status" value="2"/>
</dbReference>
<dbReference type="SUPFAM" id="SSF47384">
    <property type="entry name" value="Homodimeric domain of signal transducing histidine kinase"/>
    <property type="match status" value="1"/>
</dbReference>
<evidence type="ECO:0000256" key="5">
    <source>
        <dbReference type="ARBA" id="ARBA00022553"/>
    </source>
</evidence>
<comment type="subcellular location">
    <subcellularLocation>
        <location evidence="2">Cell membrane</location>
        <topology evidence="2">Multi-pass membrane protein</topology>
    </subcellularLocation>
</comment>
<evidence type="ECO:0000256" key="3">
    <source>
        <dbReference type="ARBA" id="ARBA00012438"/>
    </source>
</evidence>
<dbReference type="PROSITE" id="PS50112">
    <property type="entry name" value="PAS"/>
    <property type="match status" value="1"/>
</dbReference>
<dbReference type="PANTHER" id="PTHR45339">
    <property type="entry name" value="HYBRID SIGNAL TRANSDUCTION HISTIDINE KINASE J"/>
    <property type="match status" value="1"/>
</dbReference>
<dbReference type="InterPro" id="IPR001610">
    <property type="entry name" value="PAC"/>
</dbReference>
<dbReference type="InterPro" id="IPR036641">
    <property type="entry name" value="HPT_dom_sf"/>
</dbReference>
<dbReference type="Gene3D" id="3.30.450.20">
    <property type="entry name" value="PAS domain"/>
    <property type="match status" value="2"/>
</dbReference>
<dbReference type="InterPro" id="IPR004358">
    <property type="entry name" value="Sig_transdc_His_kin-like_C"/>
</dbReference>
<feature type="domain" description="Response regulatory" evidence="15">
    <location>
        <begin position="839"/>
        <end position="964"/>
    </location>
</feature>
<dbReference type="InterPro" id="IPR001789">
    <property type="entry name" value="Sig_transdc_resp-reg_receiver"/>
</dbReference>
<keyword evidence="7" id="KW-0547">Nucleotide-binding</keyword>
<dbReference type="Pfam" id="PF00072">
    <property type="entry name" value="Response_reg"/>
    <property type="match status" value="2"/>
</dbReference>
<keyword evidence="19" id="KW-1185">Reference proteome</keyword>
<dbReference type="InterPro" id="IPR035965">
    <property type="entry name" value="PAS-like_dom_sf"/>
</dbReference>
<feature type="transmembrane region" description="Helical" evidence="13">
    <location>
        <begin position="84"/>
        <end position="103"/>
    </location>
</feature>
<dbReference type="SUPFAM" id="SSF55874">
    <property type="entry name" value="ATPase domain of HSP90 chaperone/DNA topoisomerase II/histidine kinase"/>
    <property type="match status" value="1"/>
</dbReference>
<dbReference type="SUPFAM" id="SSF52172">
    <property type="entry name" value="CheY-like"/>
    <property type="match status" value="2"/>
</dbReference>
<dbReference type="InterPro" id="IPR036890">
    <property type="entry name" value="HATPase_C_sf"/>
</dbReference>
<dbReference type="InterPro" id="IPR036097">
    <property type="entry name" value="HisK_dim/P_sf"/>
</dbReference>
<dbReference type="Pfam" id="PF13426">
    <property type="entry name" value="PAS_9"/>
    <property type="match status" value="1"/>
</dbReference>
<keyword evidence="6 13" id="KW-0812">Transmembrane</keyword>
<keyword evidence="9 13" id="KW-1133">Transmembrane helix</keyword>
<dbReference type="InterPro" id="IPR003594">
    <property type="entry name" value="HATPase_dom"/>
</dbReference>
<keyword evidence="4" id="KW-1003">Cell membrane</keyword>
<gene>
    <name evidence="18" type="ORF">H8L32_09350</name>
</gene>
<dbReference type="Pfam" id="PF08448">
    <property type="entry name" value="PAS_4"/>
    <property type="match status" value="1"/>
</dbReference>
<dbReference type="SUPFAM" id="SSF55785">
    <property type="entry name" value="PYP-like sensor domain (PAS domain)"/>
    <property type="match status" value="2"/>
</dbReference>
<dbReference type="InterPro" id="IPR011006">
    <property type="entry name" value="CheY-like_superfamily"/>
</dbReference>
<dbReference type="RefSeq" id="WP_186946929.1">
    <property type="nucleotide sequence ID" value="NZ_JACOGF010000004.1"/>
</dbReference>
<dbReference type="NCBIfam" id="TIGR00229">
    <property type="entry name" value="sensory_box"/>
    <property type="match status" value="3"/>
</dbReference>
<feature type="modified residue" description="4-aspartylphosphate" evidence="12">
    <location>
        <position position="1039"/>
    </location>
</feature>
<evidence type="ECO:0000256" key="9">
    <source>
        <dbReference type="ARBA" id="ARBA00022989"/>
    </source>
</evidence>
<dbReference type="Gene3D" id="3.40.50.2300">
    <property type="match status" value="2"/>
</dbReference>
<proteinExistence type="predicted"/>
<organism evidence="18 19">
    <name type="scientific">Undibacterium hunanense</name>
    <dbReference type="NCBI Taxonomy" id="2762292"/>
    <lineage>
        <taxon>Bacteria</taxon>
        <taxon>Pseudomonadati</taxon>
        <taxon>Pseudomonadota</taxon>
        <taxon>Betaproteobacteria</taxon>
        <taxon>Burkholderiales</taxon>
        <taxon>Oxalobacteraceae</taxon>
        <taxon>Undibacterium</taxon>
    </lineage>
</organism>
<feature type="modified residue" description="4-aspartylphosphate" evidence="12">
    <location>
        <position position="893"/>
    </location>
</feature>
<dbReference type="EMBL" id="JACOGF010000004">
    <property type="protein sequence ID" value="MBC3917677.1"/>
    <property type="molecule type" value="Genomic_DNA"/>
</dbReference>
<dbReference type="SUPFAM" id="SSF47226">
    <property type="entry name" value="Histidine-containing phosphotransfer domain, HPT domain"/>
    <property type="match status" value="1"/>
</dbReference>
<evidence type="ECO:0000259" key="14">
    <source>
        <dbReference type="PROSITE" id="PS50109"/>
    </source>
</evidence>
<protein>
    <recommendedName>
        <fullName evidence="3">histidine kinase</fullName>
        <ecNumber evidence="3">2.7.13.3</ecNumber>
    </recommendedName>
</protein>
<evidence type="ECO:0000256" key="7">
    <source>
        <dbReference type="ARBA" id="ARBA00022741"/>
    </source>
</evidence>
<keyword evidence="5 12" id="KW-0597">Phosphoprotein</keyword>
<feature type="domain" description="Response regulatory" evidence="15">
    <location>
        <begin position="988"/>
        <end position="1105"/>
    </location>
</feature>
<evidence type="ECO:0000313" key="19">
    <source>
        <dbReference type="Proteomes" id="UP000650424"/>
    </source>
</evidence>
<dbReference type="PANTHER" id="PTHR45339:SF1">
    <property type="entry name" value="HYBRID SIGNAL TRANSDUCTION HISTIDINE KINASE J"/>
    <property type="match status" value="1"/>
</dbReference>
<dbReference type="InterPro" id="IPR013656">
    <property type="entry name" value="PAS_4"/>
</dbReference>
<feature type="domain" description="PAS" evidence="16">
    <location>
        <begin position="426"/>
        <end position="478"/>
    </location>
</feature>
<evidence type="ECO:0000256" key="11">
    <source>
        <dbReference type="ARBA" id="ARBA00023136"/>
    </source>
</evidence>
<dbReference type="InterPro" id="IPR000700">
    <property type="entry name" value="PAS-assoc_C"/>
</dbReference>
<sequence>MSAQQDPPLTVNSLIQASLLYFVLAVAGMLLSRSADNVAILWYANAVAVAYLCDQPLRRNVPLLLFFAAANFAANMLLGNGLLLSGLFTVANIIEILLVTYTLRSADLVKDFDIAGSKLTKLILLGFFLPCACSATIGAAMASWAGLGNFSHIFPTWYVGATLGMALIFPMMRMAMRHTESTSIQWLRVIRYALPTVAMVFVALTFLPFPFVYVLVALTFGIQKLSYEESHLLIVLAITSLGLMISLGHFMSPDIESNWQIFLMYLPVLITTIPPMLLSASLNEGRIKEAERLQFAVELSNSQAALQTVIDHMQAMIGYWDIDLKNRFANGAYKKWFGFDAHAMQGLHLRVVIGEEGFQQSWFHIQAALLGEAQLFERTIIDTEGEKKHALISYIPHALDGVVHGFYSFVTDITQLRQAQMQEILARAKLTSMFEAASEFAIIATDTVGNIQIFSKGAERLLGYKADEVINRQPVIEIHLREEVRQRAQALSVEMAYHVSGFEVFVAKARTGQSEVQQWTYVTKQGQHIPVSLVVSAIRNDKNEIEGFLGIATDISRQKQLEASLIAAKEQAEMASRAKSEFLANMSHEIRTPMNAVLGMSYLLNKTELSTVQRNYLNMIRSSGQSLLSILNDILDISKIEAGRIELSPTRFFLKDVLSALANMMSVNVGEKNLELSLGIDAGVPGEMIGDALRLQQILINIIGNAIKFTESGEVSLLVQKQEQPETADSAALLIQFIVRDTGIGMSAEQISRLFTAFEQADASTSRRFGGTGLGLAISRRFVELMDGSIDVSSIEGQGTEFRVSIPMLPVTSDKDTLAGTQLMSGAETDQGSLQHIRKILVVDDNITSRTYIAKTIQAWGWQADVAASGAEAIQKVQALGNTDAAYNAILIDWHMPVQDGLETVQVLDELLAQARLPQIPLILMSSAYDRSALVLENTRRKPDAILLKPVTGSSLYDILQETSAHAHGAGRIRPMPVADQGSFAGARILLVEDNKFNQIVATGILEQAGISIEIANNGSEAVELLKTSADRFDLVLMDVQMPIMDGWTATEVLRKEYALQLPILAMTAGVMQAERERCLGVGMNDLIFKPIDVEQMMAALARHLPRSAASVSSRPVLPVQQIGAPADTGQDIFDPAKLLSLAKGNPAIIKTLVAAIENMTSVAQVEFGKADECWREGNAVQAGRILHTLRGSIGTLGANDFAQSALSLENAINSNQQDLAETLFIVAKTKLDQVVAMVNDWLKTQHQDDNTEQAATTKTQPDRLKLDELKTLLAAQNMRASELHQILHTDLSSWLSRDRSQKLDSAMAQLDFQAALDVLQQQEL</sequence>
<dbReference type="InterPro" id="IPR008207">
    <property type="entry name" value="Sig_transdc_His_kin_Hpt_dom"/>
</dbReference>
<evidence type="ECO:0000256" key="2">
    <source>
        <dbReference type="ARBA" id="ARBA00004651"/>
    </source>
</evidence>
<dbReference type="Gene3D" id="1.20.120.160">
    <property type="entry name" value="HPT domain"/>
    <property type="match status" value="1"/>
</dbReference>
<keyword evidence="8" id="KW-0067">ATP-binding</keyword>
<dbReference type="SMART" id="SM00388">
    <property type="entry name" value="HisKA"/>
    <property type="match status" value="1"/>
</dbReference>
<dbReference type="PROSITE" id="PS50109">
    <property type="entry name" value="HIS_KIN"/>
    <property type="match status" value="1"/>
</dbReference>
<reference evidence="18 19" key="1">
    <citation type="submission" date="2020-08" db="EMBL/GenBank/DDBJ databases">
        <title>Novel species isolated from subtropical streams in China.</title>
        <authorList>
            <person name="Lu H."/>
        </authorList>
    </citation>
    <scope>NUCLEOTIDE SEQUENCE [LARGE SCALE GENOMIC DNA]</scope>
    <source>
        <strain evidence="18 19">CY18W</strain>
    </source>
</reference>
<feature type="transmembrane region" description="Helical" evidence="13">
    <location>
        <begin position="123"/>
        <end position="147"/>
    </location>
</feature>
<dbReference type="InterPro" id="IPR000014">
    <property type="entry name" value="PAS"/>
</dbReference>
<dbReference type="PRINTS" id="PR00344">
    <property type="entry name" value="BCTRLSENSOR"/>
</dbReference>
<dbReference type="Pfam" id="PF00512">
    <property type="entry name" value="HisKA"/>
    <property type="match status" value="1"/>
</dbReference>
<feature type="transmembrane region" description="Helical" evidence="13">
    <location>
        <begin position="12"/>
        <end position="31"/>
    </location>
</feature>
<dbReference type="InterPro" id="IPR005467">
    <property type="entry name" value="His_kinase_dom"/>
</dbReference>
<name>A0ABR6ZP55_9BURK</name>
<feature type="transmembrane region" description="Helical" evidence="13">
    <location>
        <begin position="153"/>
        <end position="172"/>
    </location>
</feature>
<evidence type="ECO:0000256" key="4">
    <source>
        <dbReference type="ARBA" id="ARBA00022475"/>
    </source>
</evidence>
<dbReference type="PROSITE" id="PS50113">
    <property type="entry name" value="PAC"/>
    <property type="match status" value="1"/>
</dbReference>
<evidence type="ECO:0000256" key="8">
    <source>
        <dbReference type="ARBA" id="ARBA00022840"/>
    </source>
</evidence>
<comment type="caution">
    <text evidence="18">The sequence shown here is derived from an EMBL/GenBank/DDBJ whole genome shotgun (WGS) entry which is preliminary data.</text>
</comment>
<feature type="domain" description="Histidine kinase" evidence="14">
    <location>
        <begin position="585"/>
        <end position="810"/>
    </location>
</feature>
<dbReference type="EC" id="2.7.13.3" evidence="3"/>
<dbReference type="Gene3D" id="3.30.565.10">
    <property type="entry name" value="Histidine kinase-like ATPase, C-terminal domain"/>
    <property type="match status" value="1"/>
</dbReference>
<evidence type="ECO:0000256" key="13">
    <source>
        <dbReference type="SAM" id="Phobius"/>
    </source>
</evidence>
<dbReference type="SMART" id="SM00448">
    <property type="entry name" value="REC"/>
    <property type="match status" value="2"/>
</dbReference>
<dbReference type="CDD" id="cd17546">
    <property type="entry name" value="REC_hyHK_CKI1_RcsC-like"/>
    <property type="match status" value="2"/>
</dbReference>
<accession>A0ABR6ZP55</accession>
<evidence type="ECO:0000259" key="17">
    <source>
        <dbReference type="PROSITE" id="PS50113"/>
    </source>
</evidence>
<dbReference type="Gene3D" id="1.10.287.130">
    <property type="match status" value="1"/>
</dbReference>
<feature type="transmembrane region" description="Helical" evidence="13">
    <location>
        <begin position="262"/>
        <end position="282"/>
    </location>
</feature>